<evidence type="ECO:0000313" key="2">
    <source>
        <dbReference type="Proteomes" id="UP000036771"/>
    </source>
</evidence>
<dbReference type="Gene3D" id="1.20.1220.20">
    <property type="entry name" value="Uncharcterised protein PF01724"/>
    <property type="match status" value="1"/>
</dbReference>
<gene>
    <name evidence="1" type="ORF">Cva_01044</name>
</gene>
<reference evidence="1 2" key="1">
    <citation type="submission" date="2015-03" db="EMBL/GenBank/DDBJ databases">
        <title>Caedibacter varicaedens, whole genome shotgun sequence.</title>
        <authorList>
            <person name="Suzuki H."/>
            <person name="Dapper A.L."/>
            <person name="Gibson A.K."/>
            <person name="Jackson C."/>
            <person name="Lee H."/>
            <person name="Pejaver V.R."/>
            <person name="Doak T."/>
            <person name="Lynch M."/>
        </authorList>
    </citation>
    <scope>NUCLEOTIDE SEQUENCE [LARGE SCALE GENOMIC DNA]</scope>
</reference>
<dbReference type="Pfam" id="PF01724">
    <property type="entry name" value="DUF29"/>
    <property type="match status" value="1"/>
</dbReference>
<comment type="caution">
    <text evidence="1">The sequence shown here is derived from an EMBL/GenBank/DDBJ whole genome shotgun (WGS) entry which is preliminary data.</text>
</comment>
<proteinExistence type="predicted"/>
<name>A0A0K8MCW8_9PROT</name>
<dbReference type="Proteomes" id="UP000036771">
    <property type="component" value="Unassembled WGS sequence"/>
</dbReference>
<dbReference type="EMBL" id="BBVC01000054">
    <property type="protein sequence ID" value="GAO98390.1"/>
    <property type="molecule type" value="Genomic_DNA"/>
</dbReference>
<keyword evidence="2" id="KW-1185">Reference proteome</keyword>
<evidence type="ECO:0000313" key="1">
    <source>
        <dbReference type="EMBL" id="GAO98390.1"/>
    </source>
</evidence>
<dbReference type="AlphaFoldDB" id="A0A0K8MCW8"/>
<protein>
    <submittedName>
        <fullName evidence="1">Uncharacterized protein</fullName>
    </submittedName>
</protein>
<organism evidence="1 2">
    <name type="scientific">Caedimonas varicaedens</name>
    <dbReference type="NCBI Taxonomy" id="1629334"/>
    <lineage>
        <taxon>Bacteria</taxon>
        <taxon>Pseudomonadati</taxon>
        <taxon>Pseudomonadota</taxon>
        <taxon>Alphaproteobacteria</taxon>
        <taxon>Holosporales</taxon>
        <taxon>Caedimonadaceae</taxon>
        <taxon>Caedimonas</taxon>
    </lineage>
</organism>
<dbReference type="OrthoDB" id="425753at2"/>
<accession>A0A0K8MCW8</accession>
<sequence>MYPSHEKDVYGWAVRTAQLLREKKMSEVDFEGIIEEIGSDKYELINRLSLDNILADAYDIAISKAAKETSLDEKDFPTENAPKYFRKAVC</sequence>